<evidence type="ECO:0000313" key="2">
    <source>
        <dbReference type="EMBL" id="KIK98547.1"/>
    </source>
</evidence>
<keyword evidence="1" id="KW-0812">Transmembrane</keyword>
<evidence type="ECO:0000313" key="3">
    <source>
        <dbReference type="Proteomes" id="UP000054538"/>
    </source>
</evidence>
<accession>A0A0D0DJH0</accession>
<gene>
    <name evidence="2" type="ORF">PAXRUDRAFT_671612</name>
</gene>
<sequence>MTEIPNSRTTTLTLAEVIHTEADVHPTQTSPLEANTKLDIEHAVVEDDPRIWSNARKNVILFVISGASMIAGLCANIQNRGSSSNCTLPPGRSA</sequence>
<reference evidence="3" key="2">
    <citation type="submission" date="2015-01" db="EMBL/GenBank/DDBJ databases">
        <title>Evolutionary Origins and Diversification of the Mycorrhizal Mutualists.</title>
        <authorList>
            <consortium name="DOE Joint Genome Institute"/>
            <consortium name="Mycorrhizal Genomics Consortium"/>
            <person name="Kohler A."/>
            <person name="Kuo A."/>
            <person name="Nagy L.G."/>
            <person name="Floudas D."/>
            <person name="Copeland A."/>
            <person name="Barry K.W."/>
            <person name="Cichocki N."/>
            <person name="Veneault-Fourrey C."/>
            <person name="LaButti K."/>
            <person name="Lindquist E.A."/>
            <person name="Lipzen A."/>
            <person name="Lundell T."/>
            <person name="Morin E."/>
            <person name="Murat C."/>
            <person name="Riley R."/>
            <person name="Ohm R."/>
            <person name="Sun H."/>
            <person name="Tunlid A."/>
            <person name="Henrissat B."/>
            <person name="Grigoriev I.V."/>
            <person name="Hibbett D.S."/>
            <person name="Martin F."/>
        </authorList>
    </citation>
    <scope>NUCLEOTIDE SEQUENCE [LARGE SCALE GENOMIC DNA]</scope>
    <source>
        <strain evidence="3">Ve08.2h10</strain>
    </source>
</reference>
<proteinExistence type="predicted"/>
<organism evidence="2 3">
    <name type="scientific">Paxillus rubicundulus Ve08.2h10</name>
    <dbReference type="NCBI Taxonomy" id="930991"/>
    <lineage>
        <taxon>Eukaryota</taxon>
        <taxon>Fungi</taxon>
        <taxon>Dikarya</taxon>
        <taxon>Basidiomycota</taxon>
        <taxon>Agaricomycotina</taxon>
        <taxon>Agaricomycetes</taxon>
        <taxon>Agaricomycetidae</taxon>
        <taxon>Boletales</taxon>
        <taxon>Paxilineae</taxon>
        <taxon>Paxillaceae</taxon>
        <taxon>Paxillus</taxon>
    </lineage>
</organism>
<keyword evidence="1" id="KW-1133">Transmembrane helix</keyword>
<keyword evidence="3" id="KW-1185">Reference proteome</keyword>
<feature type="transmembrane region" description="Helical" evidence="1">
    <location>
        <begin position="59"/>
        <end position="78"/>
    </location>
</feature>
<reference evidence="2 3" key="1">
    <citation type="submission" date="2014-04" db="EMBL/GenBank/DDBJ databases">
        <authorList>
            <consortium name="DOE Joint Genome Institute"/>
            <person name="Kuo A."/>
            <person name="Kohler A."/>
            <person name="Jargeat P."/>
            <person name="Nagy L.G."/>
            <person name="Floudas D."/>
            <person name="Copeland A."/>
            <person name="Barry K.W."/>
            <person name="Cichocki N."/>
            <person name="Veneault-Fourrey C."/>
            <person name="LaButti K."/>
            <person name="Lindquist E.A."/>
            <person name="Lipzen A."/>
            <person name="Lundell T."/>
            <person name="Morin E."/>
            <person name="Murat C."/>
            <person name="Sun H."/>
            <person name="Tunlid A."/>
            <person name="Henrissat B."/>
            <person name="Grigoriev I.V."/>
            <person name="Hibbett D.S."/>
            <person name="Martin F."/>
            <person name="Nordberg H.P."/>
            <person name="Cantor M.N."/>
            <person name="Hua S.X."/>
        </authorList>
    </citation>
    <scope>NUCLEOTIDE SEQUENCE [LARGE SCALE GENOMIC DNA]</scope>
    <source>
        <strain evidence="2 3">Ve08.2h10</strain>
    </source>
</reference>
<dbReference type="EMBL" id="KN824889">
    <property type="protein sequence ID" value="KIK98547.1"/>
    <property type="molecule type" value="Genomic_DNA"/>
</dbReference>
<protein>
    <submittedName>
        <fullName evidence="2">Uncharacterized protein</fullName>
    </submittedName>
</protein>
<keyword evidence="1" id="KW-0472">Membrane</keyword>
<dbReference type="HOGENOM" id="CLU_2441490_0_0_1"/>
<evidence type="ECO:0000256" key="1">
    <source>
        <dbReference type="SAM" id="Phobius"/>
    </source>
</evidence>
<name>A0A0D0DJH0_9AGAM</name>
<dbReference type="Proteomes" id="UP000054538">
    <property type="component" value="Unassembled WGS sequence"/>
</dbReference>
<dbReference type="AlphaFoldDB" id="A0A0D0DJH0"/>
<dbReference type="OrthoDB" id="2666931at2759"/>
<dbReference type="InParanoid" id="A0A0D0DJH0"/>